<proteinExistence type="inferred from homology"/>
<organism evidence="6 7">
    <name type="scientific">Cryobacterium tagatosivorans</name>
    <dbReference type="NCBI Taxonomy" id="1259199"/>
    <lineage>
        <taxon>Bacteria</taxon>
        <taxon>Bacillati</taxon>
        <taxon>Actinomycetota</taxon>
        <taxon>Actinomycetes</taxon>
        <taxon>Micrococcales</taxon>
        <taxon>Microbacteriaceae</taxon>
        <taxon>Cryobacterium</taxon>
    </lineage>
</organism>
<evidence type="ECO:0000313" key="7">
    <source>
        <dbReference type="Proteomes" id="UP000297866"/>
    </source>
</evidence>
<feature type="domain" description="D-isomer specific 2-hydroxyacid dehydrogenase NAD-binding" evidence="5">
    <location>
        <begin position="112"/>
        <end position="292"/>
    </location>
</feature>
<dbReference type="InterPro" id="IPR050223">
    <property type="entry name" value="D-isomer_2-hydroxyacid_DH"/>
</dbReference>
<dbReference type="InterPro" id="IPR036291">
    <property type="entry name" value="NAD(P)-bd_dom_sf"/>
</dbReference>
<dbReference type="GO" id="GO:0030267">
    <property type="term" value="F:glyoxylate reductase (NADPH) activity"/>
    <property type="evidence" value="ECO:0007669"/>
    <property type="project" value="TreeGrafter"/>
</dbReference>
<evidence type="ECO:0000256" key="3">
    <source>
        <dbReference type="RuleBase" id="RU003719"/>
    </source>
</evidence>
<keyword evidence="7" id="KW-1185">Reference proteome</keyword>
<dbReference type="AlphaFoldDB" id="A0A4V3I654"/>
<dbReference type="PANTHER" id="PTHR10996:SF283">
    <property type="entry name" value="GLYOXYLATE_HYDROXYPYRUVATE REDUCTASE B"/>
    <property type="match status" value="1"/>
</dbReference>
<dbReference type="GO" id="GO:0005829">
    <property type="term" value="C:cytosol"/>
    <property type="evidence" value="ECO:0007669"/>
    <property type="project" value="TreeGrafter"/>
</dbReference>
<dbReference type="InterPro" id="IPR006140">
    <property type="entry name" value="D-isomer_DH_NAD-bd"/>
</dbReference>
<dbReference type="CDD" id="cd05299">
    <property type="entry name" value="CtBP_dh"/>
    <property type="match status" value="1"/>
</dbReference>
<protein>
    <submittedName>
        <fullName evidence="6">C-terminal binding protein</fullName>
    </submittedName>
</protein>
<dbReference type="Pfam" id="PF02826">
    <property type="entry name" value="2-Hacid_dh_C"/>
    <property type="match status" value="1"/>
</dbReference>
<name>A0A4V3I654_9MICO</name>
<dbReference type="InterPro" id="IPR006139">
    <property type="entry name" value="D-isomer_2_OHA_DH_cat_dom"/>
</dbReference>
<dbReference type="SUPFAM" id="SSF52283">
    <property type="entry name" value="Formate/glycerate dehydrogenase catalytic domain-like"/>
    <property type="match status" value="1"/>
</dbReference>
<evidence type="ECO:0000256" key="2">
    <source>
        <dbReference type="ARBA" id="ARBA00023002"/>
    </source>
</evidence>
<dbReference type="PROSITE" id="PS00671">
    <property type="entry name" value="D_2_HYDROXYACID_DH_3"/>
    <property type="match status" value="1"/>
</dbReference>
<dbReference type="PROSITE" id="PS00670">
    <property type="entry name" value="D_2_HYDROXYACID_DH_2"/>
    <property type="match status" value="1"/>
</dbReference>
<dbReference type="Proteomes" id="UP000297866">
    <property type="component" value="Unassembled WGS sequence"/>
</dbReference>
<evidence type="ECO:0000256" key="1">
    <source>
        <dbReference type="ARBA" id="ARBA00005854"/>
    </source>
</evidence>
<dbReference type="InterPro" id="IPR043322">
    <property type="entry name" value="CtBP"/>
</dbReference>
<dbReference type="GO" id="GO:0003714">
    <property type="term" value="F:transcription corepressor activity"/>
    <property type="evidence" value="ECO:0007669"/>
    <property type="project" value="InterPro"/>
</dbReference>
<dbReference type="GO" id="GO:0051287">
    <property type="term" value="F:NAD binding"/>
    <property type="evidence" value="ECO:0007669"/>
    <property type="project" value="InterPro"/>
</dbReference>
<dbReference type="GO" id="GO:0016618">
    <property type="term" value="F:hydroxypyruvate reductase [NAD(P)H] activity"/>
    <property type="evidence" value="ECO:0007669"/>
    <property type="project" value="TreeGrafter"/>
</dbReference>
<reference evidence="6 7" key="1">
    <citation type="submission" date="2019-03" db="EMBL/GenBank/DDBJ databases">
        <title>Genomics of glacier-inhabiting Cryobacterium strains.</title>
        <authorList>
            <person name="Liu Q."/>
            <person name="Xin Y.-H."/>
        </authorList>
    </citation>
    <scope>NUCLEOTIDE SEQUENCE [LARGE SCALE GENOMIC DNA]</scope>
    <source>
        <strain evidence="6 7">Sr47</strain>
    </source>
</reference>
<evidence type="ECO:0000259" key="5">
    <source>
        <dbReference type="Pfam" id="PF02826"/>
    </source>
</evidence>
<dbReference type="OrthoDB" id="117809at2"/>
<evidence type="ECO:0000259" key="4">
    <source>
        <dbReference type="Pfam" id="PF00389"/>
    </source>
</evidence>
<dbReference type="PANTHER" id="PTHR10996">
    <property type="entry name" value="2-HYDROXYACID DEHYDROGENASE-RELATED"/>
    <property type="match status" value="1"/>
</dbReference>
<dbReference type="Gene3D" id="3.40.50.720">
    <property type="entry name" value="NAD(P)-binding Rossmann-like Domain"/>
    <property type="match status" value="2"/>
</dbReference>
<evidence type="ECO:0000313" key="6">
    <source>
        <dbReference type="EMBL" id="TFB47324.1"/>
    </source>
</evidence>
<gene>
    <name evidence="6" type="ORF">E3O23_15590</name>
</gene>
<comment type="caution">
    <text evidence="6">The sequence shown here is derived from an EMBL/GenBank/DDBJ whole genome shotgun (WGS) entry which is preliminary data.</text>
</comment>
<sequence>MPGSSPLAIYTDNEDIDPTPGIRLLEQHGFEVRFLETLDPDRILAEARGAQALLVGYAPIPERVIAGLPDLRIISLVSMGFDHIDLDAARAAGVWVTNLPGVATEEVATHALGLILATTRDLPFFERVIGVDWNARPAVSPPRLSRKTLGLIGLGRIGAKLAEFASPLFGEIVGYDPHLARNPEAAARLASLGVRLASFDEVLASADVLSLHLPLTPETNRIINADSISKMKRGSYLVNVSRGQLIDTPALLEALDSGRITAAGLDVLDVEPAPADHPLVTHERTIVTPHVGFLSDHTLAEYIRIQAQNVISLFETGEPETAPVVDPR</sequence>
<feature type="domain" description="D-isomer specific 2-hydroxyacid dehydrogenase catalytic" evidence="4">
    <location>
        <begin position="19"/>
        <end position="321"/>
    </location>
</feature>
<comment type="similarity">
    <text evidence="1 3">Belongs to the D-isomer specific 2-hydroxyacid dehydrogenase family.</text>
</comment>
<dbReference type="InterPro" id="IPR029753">
    <property type="entry name" value="D-isomer_DH_CS"/>
</dbReference>
<dbReference type="EMBL" id="SOEZ01000075">
    <property type="protein sequence ID" value="TFB47324.1"/>
    <property type="molecule type" value="Genomic_DNA"/>
</dbReference>
<keyword evidence="2 3" id="KW-0560">Oxidoreductase</keyword>
<dbReference type="SUPFAM" id="SSF51735">
    <property type="entry name" value="NAD(P)-binding Rossmann-fold domains"/>
    <property type="match status" value="1"/>
</dbReference>
<dbReference type="Pfam" id="PF00389">
    <property type="entry name" value="2-Hacid_dh"/>
    <property type="match status" value="1"/>
</dbReference>
<accession>A0A4V3I654</accession>